<evidence type="ECO:0000313" key="4">
    <source>
        <dbReference type="Proteomes" id="UP001642406"/>
    </source>
</evidence>
<accession>A0ABP0B3I2</accession>
<dbReference type="EMBL" id="CAWUHC010000011">
    <property type="protein sequence ID" value="CAK7214080.1"/>
    <property type="molecule type" value="Genomic_DNA"/>
</dbReference>
<feature type="compositionally biased region" description="Polar residues" evidence="1">
    <location>
        <begin position="133"/>
        <end position="145"/>
    </location>
</feature>
<feature type="domain" description="Subtelomeric hrmA-associated cluster protein AFUB-079030/YDR124W-like helical bundle" evidence="2">
    <location>
        <begin position="213"/>
        <end position="359"/>
    </location>
</feature>
<feature type="compositionally biased region" description="Basic and acidic residues" evidence="1">
    <location>
        <begin position="153"/>
        <end position="169"/>
    </location>
</feature>
<feature type="compositionally biased region" description="Basic and acidic residues" evidence="1">
    <location>
        <begin position="694"/>
        <end position="704"/>
    </location>
</feature>
<reference evidence="3 4" key="1">
    <citation type="submission" date="2024-01" db="EMBL/GenBank/DDBJ databases">
        <authorList>
            <person name="Allen C."/>
            <person name="Tagirdzhanova G."/>
        </authorList>
    </citation>
    <scope>NUCLEOTIDE SEQUENCE [LARGE SCALE GENOMIC DNA]</scope>
</reference>
<comment type="caution">
    <text evidence="3">The sequence shown here is derived from an EMBL/GenBank/DDBJ whole genome shotgun (WGS) entry which is preliminary data.</text>
</comment>
<dbReference type="PANTHER" id="PTHR36102">
    <property type="entry name" value="CHROMOSOME 10, WHOLE GENOME SHOTGUN SEQUENCE"/>
    <property type="match status" value="1"/>
</dbReference>
<dbReference type="InterPro" id="IPR021264">
    <property type="entry name" value="AFUB_079030/YDR124W-like"/>
</dbReference>
<feature type="compositionally biased region" description="Low complexity" evidence="1">
    <location>
        <begin position="518"/>
        <end position="538"/>
    </location>
</feature>
<evidence type="ECO:0000313" key="3">
    <source>
        <dbReference type="EMBL" id="CAK7214080.1"/>
    </source>
</evidence>
<keyword evidence="4" id="KW-1185">Reference proteome</keyword>
<sequence>MGRDYYHPHAQWQPDRLAMGGERTLDASSNNGTGRYHHDQTNDMLRPMSIERALREQCRIPAQCYFVSAILDNGETVTFSGPTEYKEKIPSFFDMNRWMRCATGQSPSVSDLLVAPDSVYEDHGHSRSRSRNPHSQASSQLSPTQAGFGPHTLDYEGRRGGYDRRRMQGIDEFDDDSQRNRKRARGTTSRRLAEMADERPVRVTRPTKIPIQISEEQVIWNIYDQRFRGLQQTACKLIAKAWVKLVEPKKQSTHPYTGSDEKAPDWWPKPWGTTRDEKVRHKEPDHLYKKERVHLLKHILRMIVLPNSEQHPDIQKLNLNVAKLEEATTEVLSSFFADKDAPNNSKKRPYLKEIFLLAKYEERFRNGEIDGTTNVYIMSEDKIPDNYHSDNDDSGAIKGDEEEVMRGPVTLSPRRTIPQALNGPTRTATSSGVALTANSSTPSHNGEHSPGTGLSAGPGSAAHAFMGDIPHRGHPTYPSTQLMHPDMTASDHHTGYVDSGGGMGISNSPNQQQHHHQQQQQHHTAHQTLPHPHQQPLTESHGSVPLQQMIPNSHETSRRSSIFSPTTEYSGTPTTASVYQTWQPQQSSNPPSASTMYAFPPHQTQVQAQATHASFVQQAPVASVGAVGSVGMAPHNHGYMGHGFDSMPRTSYDTAPHDAMFRQGAVTHNGGVNPQGTYSIPLPQDTRALPNHGLKSEPTGRHLH</sequence>
<organism evidence="3 4">
    <name type="scientific">Sporothrix bragantina</name>
    <dbReference type="NCBI Taxonomy" id="671064"/>
    <lineage>
        <taxon>Eukaryota</taxon>
        <taxon>Fungi</taxon>
        <taxon>Dikarya</taxon>
        <taxon>Ascomycota</taxon>
        <taxon>Pezizomycotina</taxon>
        <taxon>Sordariomycetes</taxon>
        <taxon>Sordariomycetidae</taxon>
        <taxon>Ophiostomatales</taxon>
        <taxon>Ophiostomataceae</taxon>
        <taxon>Sporothrix</taxon>
    </lineage>
</organism>
<gene>
    <name evidence="3" type="ORF">SBRCBS47491_002022</name>
</gene>
<feature type="region of interest" description="Disordered" evidence="1">
    <location>
        <begin position="120"/>
        <end position="199"/>
    </location>
</feature>
<feature type="region of interest" description="Disordered" evidence="1">
    <location>
        <begin position="665"/>
        <end position="704"/>
    </location>
</feature>
<dbReference type="InterPro" id="IPR047092">
    <property type="entry name" value="AFUB_07903/YDR124W-like_hel"/>
</dbReference>
<evidence type="ECO:0000259" key="2">
    <source>
        <dbReference type="Pfam" id="PF11001"/>
    </source>
</evidence>
<evidence type="ECO:0000256" key="1">
    <source>
        <dbReference type="SAM" id="MobiDB-lite"/>
    </source>
</evidence>
<feature type="compositionally biased region" description="Polar residues" evidence="1">
    <location>
        <begin position="545"/>
        <end position="574"/>
    </location>
</feature>
<proteinExistence type="predicted"/>
<feature type="region of interest" description="Disordered" evidence="1">
    <location>
        <begin position="386"/>
        <end position="574"/>
    </location>
</feature>
<feature type="compositionally biased region" description="Polar residues" evidence="1">
    <location>
        <begin position="422"/>
        <end position="444"/>
    </location>
</feature>
<dbReference type="PANTHER" id="PTHR36102:SF1">
    <property type="entry name" value="YDR124W-LIKE HELICAL BUNDLE DOMAIN-CONTAINING PROTEIN"/>
    <property type="match status" value="1"/>
</dbReference>
<dbReference type="Pfam" id="PF11001">
    <property type="entry name" value="AFUB_07903_YDR124W_hel"/>
    <property type="match status" value="1"/>
</dbReference>
<protein>
    <recommendedName>
        <fullName evidence="2">Subtelomeric hrmA-associated cluster protein AFUB-079030/YDR124W-like helical bundle domain-containing protein</fullName>
    </recommendedName>
</protein>
<dbReference type="Proteomes" id="UP001642406">
    <property type="component" value="Unassembled WGS sequence"/>
</dbReference>
<name>A0ABP0B3I2_9PEZI</name>